<organism evidence="1 2">
    <name type="scientific">Desulfoscipio gibsoniae DSM 7213</name>
    <dbReference type="NCBI Taxonomy" id="767817"/>
    <lineage>
        <taxon>Bacteria</taxon>
        <taxon>Bacillati</taxon>
        <taxon>Bacillota</taxon>
        <taxon>Clostridia</taxon>
        <taxon>Eubacteriales</taxon>
        <taxon>Desulfallaceae</taxon>
        <taxon>Desulfoscipio</taxon>
    </lineage>
</organism>
<proteinExistence type="predicted"/>
<accession>R4KHD4</accession>
<dbReference type="EMBL" id="CP003273">
    <property type="protein sequence ID" value="AGL02628.1"/>
    <property type="molecule type" value="Genomic_DNA"/>
</dbReference>
<dbReference type="KEGG" id="dgi:Desgi_3282"/>
<evidence type="ECO:0000313" key="2">
    <source>
        <dbReference type="Proteomes" id="UP000013520"/>
    </source>
</evidence>
<gene>
    <name evidence="1" type="ORF">Desgi_3282</name>
</gene>
<keyword evidence="2" id="KW-1185">Reference proteome</keyword>
<dbReference type="AlphaFoldDB" id="R4KHD4"/>
<dbReference type="HOGENOM" id="CLU_2218868_0_0_9"/>
<dbReference type="OrthoDB" id="1807690at2"/>
<sequence length="111" mass="12553">MENNEKSNDARYLLAALIEIYRGNIVFLPEFDPQMENNLLRDVFSSAISFAKFDESRQTISNEIFKCANEGATVKEQMELARVQTPDVLNAKMVAAAHVLKIMDDNKVILS</sequence>
<dbReference type="Proteomes" id="UP000013520">
    <property type="component" value="Chromosome"/>
</dbReference>
<dbReference type="RefSeq" id="WP_006523288.1">
    <property type="nucleotide sequence ID" value="NC_021184.1"/>
</dbReference>
<reference evidence="1 2" key="1">
    <citation type="submission" date="2012-01" db="EMBL/GenBank/DDBJ databases">
        <title>Complete sequence of Desulfotomaculum gibsoniae DSM 7213.</title>
        <authorList>
            <consortium name="US DOE Joint Genome Institute"/>
            <person name="Lucas S."/>
            <person name="Han J."/>
            <person name="Lapidus A."/>
            <person name="Cheng J.-F."/>
            <person name="Goodwin L."/>
            <person name="Pitluck S."/>
            <person name="Peters L."/>
            <person name="Ovchinnikova G."/>
            <person name="Teshima H."/>
            <person name="Detter J.C."/>
            <person name="Han C."/>
            <person name="Tapia R."/>
            <person name="Land M."/>
            <person name="Hauser L."/>
            <person name="Kyrpides N."/>
            <person name="Ivanova N."/>
            <person name="Pagani I."/>
            <person name="Parshina S."/>
            <person name="Plugge C."/>
            <person name="Muyzer G."/>
            <person name="Kuever J."/>
            <person name="Ivanova A."/>
            <person name="Nazina T."/>
            <person name="Klenk H.-P."/>
            <person name="Brambilla E."/>
            <person name="Spring S."/>
            <person name="Stams A.F."/>
            <person name="Woyke T."/>
        </authorList>
    </citation>
    <scope>NUCLEOTIDE SEQUENCE [LARGE SCALE GENOMIC DNA]</scope>
    <source>
        <strain evidence="1 2">DSM 7213</strain>
    </source>
</reference>
<evidence type="ECO:0000313" key="1">
    <source>
        <dbReference type="EMBL" id="AGL02628.1"/>
    </source>
</evidence>
<name>R4KHD4_9FIRM</name>
<protein>
    <submittedName>
        <fullName evidence="1">Uncharacterized protein</fullName>
    </submittedName>
</protein>